<feature type="non-terminal residue" evidence="1">
    <location>
        <position position="137"/>
    </location>
</feature>
<evidence type="ECO:0000313" key="1">
    <source>
        <dbReference type="EMBL" id="GAG02682.1"/>
    </source>
</evidence>
<protein>
    <submittedName>
        <fullName evidence="1">Uncharacterized protein</fullName>
    </submittedName>
</protein>
<dbReference type="EMBL" id="BARS01027942">
    <property type="protein sequence ID" value="GAG02682.1"/>
    <property type="molecule type" value="Genomic_DNA"/>
</dbReference>
<dbReference type="AlphaFoldDB" id="X0UTZ5"/>
<proteinExistence type="predicted"/>
<accession>X0UTZ5</accession>
<gene>
    <name evidence="1" type="ORF">S01H1_43843</name>
</gene>
<reference evidence="1" key="1">
    <citation type="journal article" date="2014" name="Front. Microbiol.">
        <title>High frequency of phylogenetically diverse reductive dehalogenase-homologous genes in deep subseafloor sedimentary metagenomes.</title>
        <authorList>
            <person name="Kawai M."/>
            <person name="Futagami T."/>
            <person name="Toyoda A."/>
            <person name="Takaki Y."/>
            <person name="Nishi S."/>
            <person name="Hori S."/>
            <person name="Arai W."/>
            <person name="Tsubouchi T."/>
            <person name="Morono Y."/>
            <person name="Uchiyama I."/>
            <person name="Ito T."/>
            <person name="Fujiyama A."/>
            <person name="Inagaki F."/>
            <person name="Takami H."/>
        </authorList>
    </citation>
    <scope>NUCLEOTIDE SEQUENCE</scope>
    <source>
        <strain evidence="1">Expedition CK06-06</strain>
    </source>
</reference>
<sequence length="137" mass="15780">MNANIQNRLRKAKQRIKRRLDGVREDRGKPMFQTPNLRMELADKVRAIGTGGIGLVHRLAQQTGLVEAIDRRLHLLKIHRPYHESDHVLNLAYNAMCDGIRLEDIELRRNDEVFLDALGTERIPDPTTAGDFCRRFA</sequence>
<organism evidence="1">
    <name type="scientific">marine sediment metagenome</name>
    <dbReference type="NCBI Taxonomy" id="412755"/>
    <lineage>
        <taxon>unclassified sequences</taxon>
        <taxon>metagenomes</taxon>
        <taxon>ecological metagenomes</taxon>
    </lineage>
</organism>
<name>X0UTZ5_9ZZZZ</name>
<comment type="caution">
    <text evidence="1">The sequence shown here is derived from an EMBL/GenBank/DDBJ whole genome shotgun (WGS) entry which is preliminary data.</text>
</comment>